<evidence type="ECO:0000256" key="6">
    <source>
        <dbReference type="ARBA" id="ARBA00022989"/>
    </source>
</evidence>
<feature type="transmembrane region" description="Helical" evidence="8">
    <location>
        <begin position="159"/>
        <end position="186"/>
    </location>
</feature>
<gene>
    <name evidence="9" type="ORF">DF3PB_1810002</name>
</gene>
<dbReference type="PANTHER" id="PTHR21716">
    <property type="entry name" value="TRANSMEMBRANE PROTEIN"/>
    <property type="match status" value="1"/>
</dbReference>
<comment type="similarity">
    <text evidence="2">Belongs to the autoinducer-2 exporter (AI-2E) (TC 2.A.86) family.</text>
</comment>
<evidence type="ECO:0000256" key="3">
    <source>
        <dbReference type="ARBA" id="ARBA00022448"/>
    </source>
</evidence>
<dbReference type="GO" id="GO:0005886">
    <property type="term" value="C:plasma membrane"/>
    <property type="evidence" value="ECO:0007669"/>
    <property type="project" value="UniProtKB-SubCell"/>
</dbReference>
<feature type="transmembrane region" description="Helical" evidence="8">
    <location>
        <begin position="251"/>
        <end position="277"/>
    </location>
</feature>
<feature type="transmembrane region" description="Helical" evidence="8">
    <location>
        <begin position="284"/>
        <end position="302"/>
    </location>
</feature>
<feature type="transmembrane region" description="Helical" evidence="8">
    <location>
        <begin position="74"/>
        <end position="97"/>
    </location>
</feature>
<protein>
    <submittedName>
        <fullName evidence="9">Putative permease</fullName>
    </submittedName>
</protein>
<feature type="transmembrane region" description="Helical" evidence="8">
    <location>
        <begin position="44"/>
        <end position="62"/>
    </location>
</feature>
<dbReference type="AlphaFoldDB" id="A0A380TCK8"/>
<sequence>MANIAESLKDRIFVRRALEAAIRIGLVVLLVAWCFEFVKPFIVPMVWGIVIAIAVYPAYCWLERALANRRGLAAALITFLMLVVLIGPAVLLAGTLADSAKKLVTSLTDGTLPIPAPPAGIGDWPIIGHPLERFWRLASVNIAGALAEIKPQVTAFGSWMLSAVAGLSLGILQFVLAIIIAGVLLAHAAGGGEAARAIATRMAGERGAEYADLAQATIRSVTRGILGVALIQSLLAGLGFLAVGLPGAGLLALFCLLLAVVQVGPGLILIGASIYVFTEAETTPAVLFLIWNIFVALMDNVLKPMLLGRGSKVPMIVIFVGAIGGFLAEGIIGLFVGSVVLALSYTLFTAWLAEPQPDLAAPADTP</sequence>
<keyword evidence="6 8" id="KW-1133">Transmembrane helix</keyword>
<evidence type="ECO:0000256" key="5">
    <source>
        <dbReference type="ARBA" id="ARBA00022692"/>
    </source>
</evidence>
<organism evidence="9">
    <name type="scientific">metagenome</name>
    <dbReference type="NCBI Taxonomy" id="256318"/>
    <lineage>
        <taxon>unclassified sequences</taxon>
        <taxon>metagenomes</taxon>
    </lineage>
</organism>
<evidence type="ECO:0000256" key="2">
    <source>
        <dbReference type="ARBA" id="ARBA00009773"/>
    </source>
</evidence>
<reference evidence="9" key="1">
    <citation type="submission" date="2018-07" db="EMBL/GenBank/DDBJ databases">
        <authorList>
            <person name="Quirk P.G."/>
            <person name="Krulwich T.A."/>
        </authorList>
    </citation>
    <scope>NUCLEOTIDE SEQUENCE</scope>
</reference>
<comment type="subcellular location">
    <subcellularLocation>
        <location evidence="1">Cell membrane</location>
        <topology evidence="1">Multi-pass membrane protein</topology>
    </subcellularLocation>
</comment>
<keyword evidence="3" id="KW-0813">Transport</keyword>
<dbReference type="InterPro" id="IPR002549">
    <property type="entry name" value="AI-2E-like"/>
</dbReference>
<name>A0A380TCK8_9ZZZZ</name>
<keyword evidence="4" id="KW-1003">Cell membrane</keyword>
<evidence type="ECO:0000256" key="7">
    <source>
        <dbReference type="ARBA" id="ARBA00023136"/>
    </source>
</evidence>
<evidence type="ECO:0000256" key="8">
    <source>
        <dbReference type="SAM" id="Phobius"/>
    </source>
</evidence>
<keyword evidence="5 8" id="KW-0812">Transmembrane</keyword>
<dbReference type="PANTHER" id="PTHR21716:SF67">
    <property type="entry name" value="TRANSPORT PROTEIN YDIK-RELATED"/>
    <property type="match status" value="1"/>
</dbReference>
<evidence type="ECO:0000313" key="9">
    <source>
        <dbReference type="EMBL" id="SUS05256.1"/>
    </source>
</evidence>
<dbReference type="Pfam" id="PF01594">
    <property type="entry name" value="AI-2E_transport"/>
    <property type="match status" value="1"/>
</dbReference>
<evidence type="ECO:0000256" key="4">
    <source>
        <dbReference type="ARBA" id="ARBA00022475"/>
    </source>
</evidence>
<evidence type="ECO:0000256" key="1">
    <source>
        <dbReference type="ARBA" id="ARBA00004651"/>
    </source>
</evidence>
<dbReference type="EMBL" id="UIDG01000092">
    <property type="protein sequence ID" value="SUS05256.1"/>
    <property type="molecule type" value="Genomic_DNA"/>
</dbReference>
<feature type="transmembrane region" description="Helical" evidence="8">
    <location>
        <begin position="225"/>
        <end position="245"/>
    </location>
</feature>
<accession>A0A380TCK8</accession>
<proteinExistence type="inferred from homology"/>
<feature type="transmembrane region" description="Helical" evidence="8">
    <location>
        <begin position="20"/>
        <end position="38"/>
    </location>
</feature>
<keyword evidence="7 8" id="KW-0472">Membrane</keyword>
<feature type="transmembrane region" description="Helical" evidence="8">
    <location>
        <begin position="314"/>
        <end position="343"/>
    </location>
</feature>